<dbReference type="CDD" id="cd05918">
    <property type="entry name" value="A_NRPS_SidN3_like"/>
    <property type="match status" value="2"/>
</dbReference>
<dbReference type="InterPro" id="IPR036736">
    <property type="entry name" value="ACP-like_sf"/>
</dbReference>
<dbReference type="InterPro" id="IPR042099">
    <property type="entry name" value="ANL_N_sf"/>
</dbReference>
<gene>
    <name evidence="5" type="ORF">PT974_09712</name>
</gene>
<dbReference type="NCBIfam" id="TIGR01733">
    <property type="entry name" value="AA-adenyl-dom"/>
    <property type="match status" value="2"/>
</dbReference>
<dbReference type="PANTHER" id="PTHR45527">
    <property type="entry name" value="NONRIBOSOMAL PEPTIDE SYNTHETASE"/>
    <property type="match status" value="1"/>
</dbReference>
<dbReference type="InterPro" id="IPR045851">
    <property type="entry name" value="AMP-bd_C_sf"/>
</dbReference>
<dbReference type="Gene3D" id="3.40.50.720">
    <property type="entry name" value="NAD(P)-binding Rossmann-like Domain"/>
    <property type="match status" value="1"/>
</dbReference>
<dbReference type="Gene3D" id="3.40.50.980">
    <property type="match status" value="2"/>
</dbReference>
<dbReference type="InterPro" id="IPR010071">
    <property type="entry name" value="AA_adenyl_dom"/>
</dbReference>
<name>A0ABR0SI44_9HYPO</name>
<organism evidence="5 6">
    <name type="scientific">Cladobotryum mycophilum</name>
    <dbReference type="NCBI Taxonomy" id="491253"/>
    <lineage>
        <taxon>Eukaryota</taxon>
        <taxon>Fungi</taxon>
        <taxon>Dikarya</taxon>
        <taxon>Ascomycota</taxon>
        <taxon>Pezizomycotina</taxon>
        <taxon>Sordariomycetes</taxon>
        <taxon>Hypocreomycetidae</taxon>
        <taxon>Hypocreales</taxon>
        <taxon>Hypocreaceae</taxon>
        <taxon>Cladobotryum</taxon>
    </lineage>
</organism>
<dbReference type="Gene3D" id="3.30.300.30">
    <property type="match status" value="2"/>
</dbReference>
<dbReference type="CDD" id="cd19545">
    <property type="entry name" value="FUM14_C_NRPS-like"/>
    <property type="match status" value="1"/>
</dbReference>
<keyword evidence="6" id="KW-1185">Reference proteome</keyword>
<dbReference type="InterPro" id="IPR001242">
    <property type="entry name" value="Condensation_dom"/>
</dbReference>
<feature type="domain" description="Carrier" evidence="4">
    <location>
        <begin position="638"/>
        <end position="714"/>
    </location>
</feature>
<reference evidence="5 6" key="1">
    <citation type="submission" date="2024-01" db="EMBL/GenBank/DDBJ databases">
        <title>Complete genome of Cladobotryum mycophilum ATHUM6906.</title>
        <authorList>
            <person name="Christinaki A.C."/>
            <person name="Myridakis A.I."/>
            <person name="Kouvelis V.N."/>
        </authorList>
    </citation>
    <scope>NUCLEOTIDE SEQUENCE [LARGE SCALE GENOMIC DNA]</scope>
    <source>
        <strain evidence="5 6">ATHUM6906</strain>
    </source>
</reference>
<dbReference type="InterPro" id="IPR010080">
    <property type="entry name" value="Thioester_reductase-like_dom"/>
</dbReference>
<dbReference type="Pfam" id="PF07993">
    <property type="entry name" value="NAD_binding_4"/>
    <property type="match status" value="1"/>
</dbReference>
<comment type="caution">
    <text evidence="5">The sequence shown here is derived from an EMBL/GenBank/DDBJ whole genome shotgun (WGS) entry which is preliminary data.</text>
</comment>
<accession>A0ABR0SI44</accession>
<dbReference type="PROSITE" id="PS50075">
    <property type="entry name" value="CARRIER"/>
    <property type="match status" value="2"/>
</dbReference>
<dbReference type="InterPro" id="IPR013120">
    <property type="entry name" value="FAR_NAD-bd"/>
</dbReference>
<proteinExistence type="predicted"/>
<dbReference type="SUPFAM" id="SSF56801">
    <property type="entry name" value="Acetyl-CoA synthetase-like"/>
    <property type="match status" value="2"/>
</dbReference>
<dbReference type="InterPro" id="IPR009081">
    <property type="entry name" value="PP-bd_ACP"/>
</dbReference>
<evidence type="ECO:0000313" key="5">
    <source>
        <dbReference type="EMBL" id="KAK5991430.1"/>
    </source>
</evidence>
<feature type="domain" description="Carrier" evidence="4">
    <location>
        <begin position="1699"/>
        <end position="1777"/>
    </location>
</feature>
<dbReference type="Pfam" id="PF00501">
    <property type="entry name" value="AMP-binding"/>
    <property type="match status" value="2"/>
</dbReference>
<dbReference type="PROSITE" id="PS00012">
    <property type="entry name" value="PHOSPHOPANTETHEINE"/>
    <property type="match status" value="2"/>
</dbReference>
<dbReference type="Gene3D" id="1.10.1200.10">
    <property type="entry name" value="ACP-like"/>
    <property type="match status" value="2"/>
</dbReference>
<keyword evidence="3" id="KW-0436">Ligase</keyword>
<dbReference type="Pfam" id="PF00550">
    <property type="entry name" value="PP-binding"/>
    <property type="match status" value="2"/>
</dbReference>
<dbReference type="InterPro" id="IPR000873">
    <property type="entry name" value="AMP-dep_synth/lig_dom"/>
</dbReference>
<dbReference type="EMBL" id="JAVFKD010000014">
    <property type="protein sequence ID" value="KAK5991430.1"/>
    <property type="molecule type" value="Genomic_DNA"/>
</dbReference>
<evidence type="ECO:0000256" key="2">
    <source>
        <dbReference type="ARBA" id="ARBA00022553"/>
    </source>
</evidence>
<keyword evidence="1" id="KW-0596">Phosphopantetheine</keyword>
<sequence>MTDVLYLSEDPLTAQPCSMIESHQSKQTSSDQSDKAYQELTCVPPIVWASQLHKVTPTVSVSALTDSSDYDSESTTSDLDLERSLQFNAEVTEVVDSCVHQLIENQATRNPDAPAIHAWDREFTYRELSEASNRLAHHLIGEYNVKANDLVHVCFEHSAWFFVAILAINKAGAAWVPLDPSHPEQRLKQVVAQTRAALALSSVTHAQVCAGLVGTVVEVCSALDQLLIGNGVSSAILENEMLSSSAAYVLFTSGSTGTPKGLVMEHLSVCTSQSAIAKRLGITPDVRILQFAAYVFDLSIGEIYAPLITGACLCVPSGHTRMNGLEGFIRDMNVTWAFLTPSFVRTITPQDVPSLKLLLLCGEAIPHDVFRTWVGKVRLINGWGPAETCVFSTLHEWKSADESPLTIGRPVGGHCWIVDPEDPHRLAPIGTMGEIMIQGPTILREYLADPEKTKRAIITSLPEWAPRRSSKHWSRFFKSGDLGYYRPDGTIEFSTRKDTQVKIRGLRVELGEVEHCMWLAFHGIRQLAVDVLETNAGSNLVAYFSFGNEMHLGNGNKAKNGDLFLKIDDNLKTQLEHVLRELAATLPGYMIPTYYIPCGYFPSITSTKLDRRTLKEQTALLPQEDLHQYSLSSNGKEAPQTPMERKIQKLWSEALSIPTEAISRHANFLKLGGDSISAIKLVAAARCSGFRFTVKDIFDEPELSALALKSVETKLEGKTIAEAEPFDLLEETAKTSLMMHSARADYGLPEDAFIEDAYPCTPTRGTYGTLEAWEYTLHICCNLRTRIVLVENTPVQLVIRDDASWDSTEGLDLQTYRRQSQNCQMTYGTRLCRYAIVNEEGGEAYFAWAVHHAIFDGWALSLILNTLASAYRQTQCPIIYTPSSFVKYTRSLDYEAANKYWASQLQGAKRATFPEISRGTRLSRPRIGTTRSFSQTMQLAHSKTTPITKATILRAAWALLLARYCDTEDVCFGTTVSGRNAPIEGVESVSGLVAATVPVRVRIDQQKSISAFLQETQHQASAMAAHEQLGLQNISKLGAEAKAACDFTSLFVVQPNHQLSAQVSSFDLIMTLEKSDEYPEEEIHYPLVIQAYLLDDQVKVDITYHTDSVSDFRARVLCQHFQHIAEQLLVAENRLVGAVSVAGPWDLQQAIRWNKDSLEPIDECLHHLISRQAERLPNHEAVYSSDGCFTYQELDRLTTKFAIRLIQLGVQVETCVPFCMEKSKWTIIAMIGILKAGGIFVPLDPAHPLGRRQACLGQMNADFLVVSPSTAEECENMVLNTIVLSPSLISGCTTLEAEATPLAACSPKNAAYMLFTSGSTGKPKGVVVEHKAACSSLLGQQGFFCTNEKSRWLQFANYSFDACITEIFGALVTGGAVCVPNEWERLHETSAFINKAEVNITMLTPTFINTLQPDSVPSLESVILIGEAPTKKTLETWYGYVDLYNGYGPTEACILSSTYRYKSAADSATNIGHGFVHQCWIVDPRNHHQLAPIGCVGELLLQGHALARSYLHHQQSPNGPFIDDVEWLPSTTDAVPRKFYKTGDLVRYNDNGTMEYLGRKDTQAKIRGQRIEVGEIEYQIRKSESEIEYAVVEVIHHSSGEALVAFITLASDQDTNSTMEEVKVMIYDNEMRRLVYKLMAKLRVILPAYMIPSYVIPVESMPQSSAGKLNRKILLQTAVKMPSETIVNYLAVQRGSYRACSTEMEFWVRSEWAQTLNLPPDSINGDDNFYDLGGDSIRIITVINSIVRRFGISFGMSMINSKHTTVGGMAKAIQNILNGSREENESQIDLMAKISQSSVAIQAPHLDRLADRPLTVLPDRATVFLTGATGFLGTELLRQLVRSASVKTIITLVRSRSVQHGLNRIKNAARISRWWREEDAEKIEIWPGDLGATRMGLTSSQWDRLSGRSTSDSVVDAIIHNGAVVNWNADYDKLSVSNVESTVELLQAAVSSAANPKFVFVSGGIETSHQGDDRRLLASQLSDSSGYCQTKFVCDGIIEDVIKQLPVGQNRISSVKPGRIIGSPDTGVCNLDDFIWRIVAGAALIGAHPVDSVDTWMHIADVATVATAILDHVFTSEEIESFANVSKGMPVRTFWGLVNSELGNTCAPLPWNEWTQRSITSLNEIGENHPLWPVQHFLEPFGISRQLEELGEEVVDERESVAVKRSVRYLRQVDFIQSSTCDPAELQHDTIRRIH</sequence>
<dbReference type="SUPFAM" id="SSF52777">
    <property type="entry name" value="CoA-dependent acyltransferases"/>
    <property type="match status" value="2"/>
</dbReference>
<dbReference type="InterPro" id="IPR006162">
    <property type="entry name" value="Ppantetheine_attach_site"/>
</dbReference>
<dbReference type="InterPro" id="IPR036291">
    <property type="entry name" value="NAD(P)-bd_dom_sf"/>
</dbReference>
<dbReference type="NCBIfam" id="TIGR01746">
    <property type="entry name" value="Thioester-redct"/>
    <property type="match status" value="1"/>
</dbReference>
<dbReference type="PANTHER" id="PTHR45527:SF1">
    <property type="entry name" value="FATTY ACID SYNTHASE"/>
    <property type="match status" value="1"/>
</dbReference>
<dbReference type="Gene3D" id="3.30.559.30">
    <property type="entry name" value="Nonribosomal peptide synthetase, condensation domain"/>
    <property type="match status" value="1"/>
</dbReference>
<evidence type="ECO:0000256" key="1">
    <source>
        <dbReference type="ARBA" id="ARBA00022450"/>
    </source>
</evidence>
<evidence type="ECO:0000313" key="6">
    <source>
        <dbReference type="Proteomes" id="UP001338125"/>
    </source>
</evidence>
<dbReference type="InterPro" id="IPR023213">
    <property type="entry name" value="CAT-like_dom_sf"/>
</dbReference>
<dbReference type="Gene3D" id="2.30.38.10">
    <property type="entry name" value="Luciferase, Domain 3"/>
    <property type="match status" value="1"/>
</dbReference>
<dbReference type="PROSITE" id="PS00455">
    <property type="entry name" value="AMP_BINDING"/>
    <property type="match status" value="2"/>
</dbReference>
<dbReference type="InterPro" id="IPR020845">
    <property type="entry name" value="AMP-binding_CS"/>
</dbReference>
<dbReference type="SUPFAM" id="SSF47336">
    <property type="entry name" value="ACP-like"/>
    <property type="match status" value="2"/>
</dbReference>
<evidence type="ECO:0000259" key="4">
    <source>
        <dbReference type="PROSITE" id="PS50075"/>
    </source>
</evidence>
<dbReference type="Gene3D" id="3.40.50.12780">
    <property type="entry name" value="N-terminal domain of ligase-like"/>
    <property type="match status" value="1"/>
</dbReference>
<protein>
    <submittedName>
        <fullName evidence="5">Nonribosomal peptide synthetase lcsA</fullName>
    </submittedName>
</protein>
<dbReference type="Pfam" id="PF00668">
    <property type="entry name" value="Condensation"/>
    <property type="match status" value="1"/>
</dbReference>
<dbReference type="Proteomes" id="UP001338125">
    <property type="component" value="Unassembled WGS sequence"/>
</dbReference>
<keyword evidence="2" id="KW-0597">Phosphoprotein</keyword>
<evidence type="ECO:0000256" key="3">
    <source>
        <dbReference type="ARBA" id="ARBA00022598"/>
    </source>
</evidence>
<dbReference type="SUPFAM" id="SSF51735">
    <property type="entry name" value="NAD(P)-binding Rossmann-fold domains"/>
    <property type="match status" value="1"/>
</dbReference>
<dbReference type="Gene3D" id="3.30.559.10">
    <property type="entry name" value="Chloramphenicol acetyltransferase-like domain"/>
    <property type="match status" value="1"/>
</dbReference>